<proteinExistence type="predicted"/>
<sequence>MADIAIIGMGPRGLTVLERLVALSSARTDEVPPGLRIHVIDPFPPGAGRVWRTDQSPSLLMNTTAAEQTVFADESCGVPNPDQGPSMAEWSSDPRSPGSYFPSRVEYGRYLRDSYQRIVARAEDSQAADVIEHQARVTDIAEPDGTDGQQVLRLSDGTRLAVDFTVLCLGHIEARLTGERRSYAELSREPGVEYLPPCLPAETPLNHLKPGEPVIFRGFGLNYFDLQDLLTTGRGGTFTQNEDGTLKYHPSGLEPILVPSSRRGVPYRCKPITEAHPLSEWELRYFTPENIRTLADAQAAEGQKLSFNDHLWPLILADIRSAWYRTLYRVHPEAFSADPLHMHDALTHAVTEHIGVRAGRSEKGGKAASAAASAAAAPSAAPIVGPHRSQHTPDSRQRPAGTSPAGHLTQASPNWISVERRVLADPRFALDLHRLLRPMEDVEFADPDTDLREWMLQFLRRDLAAAQAGPEGSPGKAVFAALWAARNLLKTVVVDGLLDPVSFTSEVRGWFEGFVSGICDGPPPQRFAELIALTEAGLVDFIGPDVQIKTVSGPGRGHFVATSPTVDRPIRATALVDASTPGNNVRFADDELMNSMLDRGQVRPAVITTAAGVDMPLTGLDVDGPAYRTVTADGTVHPRRFAFSIQLSAVQLGLAIAANPNAKAQSLIDANTIAQAIIDDLT</sequence>
<dbReference type="STRING" id="1176165.GCA_001584405_01344"/>
<comment type="caution">
    <text evidence="3">The sequence shown here is derived from an EMBL/GenBank/DDBJ whole genome shotgun (WGS) entry which is preliminary data.</text>
</comment>
<dbReference type="InterPro" id="IPR052189">
    <property type="entry name" value="L-asp_N-monooxygenase_NS-form"/>
</dbReference>
<dbReference type="PANTHER" id="PTHR40254">
    <property type="entry name" value="BLR0577 PROTEIN"/>
    <property type="match status" value="1"/>
</dbReference>
<dbReference type="Gene3D" id="3.50.50.60">
    <property type="entry name" value="FAD/NAD(P)-binding domain"/>
    <property type="match status" value="1"/>
</dbReference>
<reference evidence="3 4" key="1">
    <citation type="submission" date="2017-12" db="EMBL/GenBank/DDBJ databases">
        <title>Phylogenetic diversity of female urinary microbiome.</title>
        <authorList>
            <person name="Thomas-White K."/>
            <person name="Wolfe A.J."/>
        </authorList>
    </citation>
    <scope>NUCLEOTIDE SEQUENCE [LARGE SCALE GENOMIC DNA]</scope>
    <source>
        <strain evidence="3 4">UMB0426</strain>
    </source>
</reference>
<dbReference type="InterPro" id="IPR038732">
    <property type="entry name" value="HpyO/CreE_NAD-binding"/>
</dbReference>
<dbReference type="InterPro" id="IPR036188">
    <property type="entry name" value="FAD/NAD-bd_sf"/>
</dbReference>
<feature type="domain" description="FAD-dependent urate hydroxylase HpyO/Asp monooxygenase CreE-like FAD/NAD(P)-binding" evidence="2">
    <location>
        <begin position="5"/>
        <end position="171"/>
    </location>
</feature>
<evidence type="ECO:0000313" key="4">
    <source>
        <dbReference type="Proteomes" id="UP000242755"/>
    </source>
</evidence>
<dbReference type="AlphaFoldDB" id="A0A2I1II84"/>
<gene>
    <name evidence="3" type="ORF">CYJ40_04320</name>
</gene>
<organism evidence="3 4">
    <name type="scientific">Brevibacterium ravenspurgense</name>
    <dbReference type="NCBI Taxonomy" id="479117"/>
    <lineage>
        <taxon>Bacteria</taxon>
        <taxon>Bacillati</taxon>
        <taxon>Actinomycetota</taxon>
        <taxon>Actinomycetes</taxon>
        <taxon>Micrococcales</taxon>
        <taxon>Brevibacteriaceae</taxon>
        <taxon>Brevibacterium</taxon>
    </lineage>
</organism>
<feature type="compositionally biased region" description="Low complexity" evidence="1">
    <location>
        <begin position="367"/>
        <end position="382"/>
    </location>
</feature>
<dbReference type="Proteomes" id="UP000242755">
    <property type="component" value="Unassembled WGS sequence"/>
</dbReference>
<evidence type="ECO:0000256" key="1">
    <source>
        <dbReference type="SAM" id="MobiDB-lite"/>
    </source>
</evidence>
<dbReference type="Pfam" id="PF13454">
    <property type="entry name" value="NAD_binding_9"/>
    <property type="match status" value="1"/>
</dbReference>
<evidence type="ECO:0000313" key="3">
    <source>
        <dbReference type="EMBL" id="PKY70828.1"/>
    </source>
</evidence>
<protein>
    <recommendedName>
        <fullName evidence="2">FAD-dependent urate hydroxylase HpyO/Asp monooxygenase CreE-like FAD/NAD(P)-binding domain-containing protein</fullName>
    </recommendedName>
</protein>
<dbReference type="PANTHER" id="PTHR40254:SF1">
    <property type="entry name" value="BLR0577 PROTEIN"/>
    <property type="match status" value="1"/>
</dbReference>
<accession>A0A2I1II84</accession>
<feature type="region of interest" description="Disordered" evidence="1">
    <location>
        <begin position="75"/>
        <end position="98"/>
    </location>
</feature>
<feature type="region of interest" description="Disordered" evidence="1">
    <location>
        <begin position="359"/>
        <end position="411"/>
    </location>
</feature>
<evidence type="ECO:0000259" key="2">
    <source>
        <dbReference type="Pfam" id="PF13454"/>
    </source>
</evidence>
<dbReference type="EMBL" id="PKGO01000003">
    <property type="protein sequence ID" value="PKY70828.1"/>
    <property type="molecule type" value="Genomic_DNA"/>
</dbReference>
<dbReference type="SUPFAM" id="SSF51905">
    <property type="entry name" value="FAD/NAD(P)-binding domain"/>
    <property type="match status" value="1"/>
</dbReference>
<name>A0A2I1II84_9MICO</name>